<dbReference type="EMBL" id="FNPZ01000004">
    <property type="protein sequence ID" value="SDZ42277.1"/>
    <property type="molecule type" value="Genomic_DNA"/>
</dbReference>
<name>A0A1H3SX60_9MICO</name>
<dbReference type="PANTHER" id="PTHR43135:SF3">
    <property type="entry name" value="ALPHA-D-RIBOSE 1-METHYLPHOSPHONATE 5-TRIPHOSPHATE DIPHOSPHATASE"/>
    <property type="match status" value="1"/>
</dbReference>
<feature type="domain" description="Amidohydrolase-related" evidence="1">
    <location>
        <begin position="66"/>
        <end position="408"/>
    </location>
</feature>
<dbReference type="STRING" id="381665.SAMN05216554_3770"/>
<dbReference type="SUPFAM" id="SSF51556">
    <property type="entry name" value="Metallo-dependent hydrolases"/>
    <property type="match status" value="1"/>
</dbReference>
<dbReference type="GO" id="GO:0016810">
    <property type="term" value="F:hydrolase activity, acting on carbon-nitrogen (but not peptide) bonds"/>
    <property type="evidence" value="ECO:0007669"/>
    <property type="project" value="InterPro"/>
</dbReference>
<dbReference type="InterPro" id="IPR032466">
    <property type="entry name" value="Metal_Hydrolase"/>
</dbReference>
<dbReference type="Proteomes" id="UP000198891">
    <property type="component" value="Unassembled WGS sequence"/>
</dbReference>
<dbReference type="SUPFAM" id="SSF51338">
    <property type="entry name" value="Composite domain of metallo-dependent hydrolases"/>
    <property type="match status" value="1"/>
</dbReference>
<evidence type="ECO:0000259" key="1">
    <source>
        <dbReference type="Pfam" id="PF01979"/>
    </source>
</evidence>
<protein>
    <submittedName>
        <fullName evidence="2">Imidazolonepropionase</fullName>
    </submittedName>
</protein>
<accession>A0A1H3SX60</accession>
<dbReference type="OrthoDB" id="3189065at2"/>
<evidence type="ECO:0000313" key="3">
    <source>
        <dbReference type="Proteomes" id="UP000198891"/>
    </source>
</evidence>
<dbReference type="Pfam" id="PF01979">
    <property type="entry name" value="Amidohydro_1"/>
    <property type="match status" value="1"/>
</dbReference>
<proteinExistence type="predicted"/>
<dbReference type="InterPro" id="IPR011059">
    <property type="entry name" value="Metal-dep_hydrolase_composite"/>
</dbReference>
<dbReference type="CDD" id="cd01299">
    <property type="entry name" value="Met_dep_hydrolase_A"/>
    <property type="match status" value="1"/>
</dbReference>
<dbReference type="InterPro" id="IPR051781">
    <property type="entry name" value="Metallo-dep_Hydrolase"/>
</dbReference>
<dbReference type="PANTHER" id="PTHR43135">
    <property type="entry name" value="ALPHA-D-RIBOSE 1-METHYLPHOSPHONATE 5-TRIPHOSPHATE DIPHOSPHATASE"/>
    <property type="match status" value="1"/>
</dbReference>
<gene>
    <name evidence="2" type="ORF">SAMN05216554_3770</name>
</gene>
<sequence>MARLPGTPVATEPYRLVGATLLDGTLGDPVPDAEIEVDHGRIVYAGPRRRRDLAGVRVIDVAGGHLMPGFVDAHVHLSMSTWDPVETQRAWFPEEHVVAALGNLRSTVDAGVTTARDLSGLTPGYRSRIAAGDVVGPRLHLAIAMLSPTGGHADPVLANGSLPLWAERATTPGWAVVDTVDEVVKAVRALVRTGADVVKVCASGGMSSPHDDPSDRGLPEEHVAAIVAEMGGRQGQPVAAHAQNDEGARAAVLGGVASIEHGYELSDQTIALMLDRGTVLVPTLSTLLRRGAGEDDPASARRTNARESIRRAIAAGVPVALGTDAGIHVHGRNLTEIGHLVRAGLSPLAAVHAGTLAGARLLRLDDQLGSLQAGKLADFTVTAVDPLARPDALAEPDAIRLVAQGGRVMKDLDALG</sequence>
<reference evidence="2 3" key="1">
    <citation type="submission" date="2016-10" db="EMBL/GenBank/DDBJ databases">
        <authorList>
            <person name="de Groot N.N."/>
        </authorList>
    </citation>
    <scope>NUCLEOTIDE SEQUENCE [LARGE SCALE GENOMIC DNA]</scope>
    <source>
        <strain evidence="2 3">CGMCC 4.3491</strain>
    </source>
</reference>
<dbReference type="RefSeq" id="WP_092556674.1">
    <property type="nucleotide sequence ID" value="NZ_FNPZ01000004.1"/>
</dbReference>
<dbReference type="InterPro" id="IPR057744">
    <property type="entry name" value="OTAase-like"/>
</dbReference>
<dbReference type="Gene3D" id="2.30.40.10">
    <property type="entry name" value="Urease, subunit C, domain 1"/>
    <property type="match status" value="1"/>
</dbReference>
<dbReference type="AlphaFoldDB" id="A0A1H3SX60"/>
<dbReference type="Gene3D" id="3.20.20.140">
    <property type="entry name" value="Metal-dependent hydrolases"/>
    <property type="match status" value="1"/>
</dbReference>
<keyword evidence="3" id="KW-1185">Reference proteome</keyword>
<organism evidence="2 3">
    <name type="scientific">Herbiconiux ginsengi</name>
    <dbReference type="NCBI Taxonomy" id="381665"/>
    <lineage>
        <taxon>Bacteria</taxon>
        <taxon>Bacillati</taxon>
        <taxon>Actinomycetota</taxon>
        <taxon>Actinomycetes</taxon>
        <taxon>Micrococcales</taxon>
        <taxon>Microbacteriaceae</taxon>
        <taxon>Herbiconiux</taxon>
    </lineage>
</organism>
<dbReference type="InterPro" id="IPR006680">
    <property type="entry name" value="Amidohydro-rel"/>
</dbReference>
<evidence type="ECO:0000313" key="2">
    <source>
        <dbReference type="EMBL" id="SDZ42277.1"/>
    </source>
</evidence>